<evidence type="ECO:0000313" key="2">
    <source>
        <dbReference type="EMBL" id="MFG3013819.1"/>
    </source>
</evidence>
<dbReference type="Proteomes" id="UP001604267">
    <property type="component" value="Unassembled WGS sequence"/>
</dbReference>
<reference evidence="2 3" key="1">
    <citation type="submission" date="2024-10" db="EMBL/GenBank/DDBJ databases">
        <title>The Natural Products Discovery Center: Release of the First 8490 Sequenced Strains for Exploring Actinobacteria Biosynthetic Diversity.</title>
        <authorList>
            <person name="Kalkreuter E."/>
            <person name="Kautsar S.A."/>
            <person name="Yang D."/>
            <person name="Bader C.D."/>
            <person name="Teijaro C.N."/>
            <person name="Fluegel L."/>
            <person name="Davis C.M."/>
            <person name="Simpson J.R."/>
            <person name="Lauterbach L."/>
            <person name="Steele A.D."/>
            <person name="Gui C."/>
            <person name="Meng S."/>
            <person name="Li G."/>
            <person name="Viehrig K."/>
            <person name="Ye F."/>
            <person name="Su P."/>
            <person name="Kiefer A.F."/>
            <person name="Nichols A."/>
            <person name="Cepeda A.J."/>
            <person name="Yan W."/>
            <person name="Fan B."/>
            <person name="Jiang Y."/>
            <person name="Adhikari A."/>
            <person name="Zheng C.-J."/>
            <person name="Schuster L."/>
            <person name="Cowan T.M."/>
            <person name="Smanski M.J."/>
            <person name="Chevrette M.G."/>
            <person name="De Carvalho L.P.S."/>
            <person name="Shen B."/>
        </authorList>
    </citation>
    <scope>NUCLEOTIDE SEQUENCE [LARGE SCALE GENOMIC DNA]</scope>
    <source>
        <strain evidence="2 3">NPDC048320</strain>
    </source>
</reference>
<accession>A0ABW7BDI5</accession>
<proteinExistence type="predicted"/>
<name>A0ABW7BDI5_9ACTN</name>
<evidence type="ECO:0000313" key="3">
    <source>
        <dbReference type="Proteomes" id="UP001604267"/>
    </source>
</evidence>
<evidence type="ECO:0000256" key="1">
    <source>
        <dbReference type="SAM" id="MobiDB-lite"/>
    </source>
</evidence>
<feature type="compositionally biased region" description="Polar residues" evidence="1">
    <location>
        <begin position="30"/>
        <end position="41"/>
    </location>
</feature>
<dbReference type="EMBL" id="JBICYV010000013">
    <property type="protein sequence ID" value="MFG3013819.1"/>
    <property type="molecule type" value="Genomic_DNA"/>
</dbReference>
<gene>
    <name evidence="2" type="ORF">ACGFZB_25960</name>
</gene>
<protein>
    <submittedName>
        <fullName evidence="2">Uncharacterized protein</fullName>
    </submittedName>
</protein>
<comment type="caution">
    <text evidence="2">The sequence shown here is derived from an EMBL/GenBank/DDBJ whole genome shotgun (WGS) entry which is preliminary data.</text>
</comment>
<sequence>MAPVIRPDLGSPSAAPHLSCRHTDKPTPAKQKQTRTASNTGALADMCKHGLVENGGSTEAQLRNPFGERGRHP</sequence>
<organism evidence="2 3">
    <name type="scientific">Streptomyces cinerochromogenes</name>
    <dbReference type="NCBI Taxonomy" id="66422"/>
    <lineage>
        <taxon>Bacteria</taxon>
        <taxon>Bacillati</taxon>
        <taxon>Actinomycetota</taxon>
        <taxon>Actinomycetes</taxon>
        <taxon>Kitasatosporales</taxon>
        <taxon>Streptomycetaceae</taxon>
        <taxon>Streptomyces</taxon>
    </lineage>
</organism>
<dbReference type="RefSeq" id="WP_388330930.1">
    <property type="nucleotide sequence ID" value="NZ_JBIBCC010000038.1"/>
</dbReference>
<feature type="region of interest" description="Disordered" evidence="1">
    <location>
        <begin position="1"/>
        <end position="73"/>
    </location>
</feature>
<keyword evidence="3" id="KW-1185">Reference proteome</keyword>